<dbReference type="Gene3D" id="3.40.50.150">
    <property type="entry name" value="Vaccinia Virus protein VP39"/>
    <property type="match status" value="1"/>
</dbReference>
<gene>
    <name evidence="8" type="ORF">PROH_03410</name>
</gene>
<evidence type="ECO:0000256" key="5">
    <source>
        <dbReference type="ARBA" id="ARBA00022747"/>
    </source>
</evidence>
<keyword evidence="3 6" id="KW-0808">Transferase</keyword>
<dbReference type="PANTHER" id="PTHR46098:SF1">
    <property type="entry name" value="TRNA (CYTOSINE(38)-C(5))-METHYLTRANSFERASE"/>
    <property type="match status" value="1"/>
</dbReference>
<evidence type="ECO:0000313" key="8">
    <source>
        <dbReference type="EMBL" id="KKJ01400.1"/>
    </source>
</evidence>
<protein>
    <recommendedName>
        <fullName evidence="1">DNA (cytosine-5-)-methyltransferase</fullName>
        <ecNumber evidence="1">2.1.1.37</ecNumber>
    </recommendedName>
</protein>
<keyword evidence="5" id="KW-0680">Restriction system</keyword>
<dbReference type="InterPro" id="IPR001525">
    <property type="entry name" value="C5_MeTfrase"/>
</dbReference>
<dbReference type="OrthoDB" id="9813719at2"/>
<keyword evidence="2 6" id="KW-0489">Methyltransferase</keyword>
<dbReference type="REBASE" id="167975">
    <property type="entry name" value="M.Pho1027ORF3410P"/>
</dbReference>
<dbReference type="Proteomes" id="UP000034681">
    <property type="component" value="Unassembled WGS sequence"/>
</dbReference>
<dbReference type="InterPro" id="IPR029063">
    <property type="entry name" value="SAM-dependent_MTases_sf"/>
</dbReference>
<dbReference type="GO" id="GO:0009307">
    <property type="term" value="P:DNA restriction-modification system"/>
    <property type="evidence" value="ECO:0007669"/>
    <property type="project" value="UniProtKB-KW"/>
</dbReference>
<comment type="similarity">
    <text evidence="6 7">Belongs to the class I-like SAM-binding methyltransferase superfamily. C5-methyltransferase family.</text>
</comment>
<feature type="active site" evidence="6">
    <location>
        <position position="71"/>
    </location>
</feature>
<dbReference type="EMBL" id="AJTX02000002">
    <property type="protein sequence ID" value="KKJ01400.1"/>
    <property type="molecule type" value="Genomic_DNA"/>
</dbReference>
<evidence type="ECO:0000256" key="7">
    <source>
        <dbReference type="RuleBase" id="RU000416"/>
    </source>
</evidence>
<dbReference type="PRINTS" id="PR00105">
    <property type="entry name" value="C5METTRFRASE"/>
</dbReference>
<dbReference type="NCBIfam" id="TIGR00675">
    <property type="entry name" value="dcm"/>
    <property type="match status" value="1"/>
</dbReference>
<organism evidence="8 9">
    <name type="scientific">Prochlorothrix hollandica PCC 9006 = CALU 1027</name>
    <dbReference type="NCBI Taxonomy" id="317619"/>
    <lineage>
        <taxon>Bacteria</taxon>
        <taxon>Bacillati</taxon>
        <taxon>Cyanobacteriota</taxon>
        <taxon>Cyanophyceae</taxon>
        <taxon>Prochlorotrichales</taxon>
        <taxon>Prochlorotrichaceae</taxon>
        <taxon>Prochlorothrix</taxon>
    </lineage>
</organism>
<dbReference type="PROSITE" id="PS51679">
    <property type="entry name" value="SAM_MT_C5"/>
    <property type="match status" value="1"/>
</dbReference>
<comment type="caution">
    <text evidence="8">The sequence shown here is derived from an EMBL/GenBank/DDBJ whole genome shotgun (WGS) entry which is preliminary data.</text>
</comment>
<dbReference type="GO" id="GO:0032259">
    <property type="term" value="P:methylation"/>
    <property type="evidence" value="ECO:0007669"/>
    <property type="project" value="UniProtKB-KW"/>
</dbReference>
<dbReference type="EC" id="2.1.1.37" evidence="1"/>
<evidence type="ECO:0000256" key="2">
    <source>
        <dbReference type="ARBA" id="ARBA00022603"/>
    </source>
</evidence>
<evidence type="ECO:0000313" key="9">
    <source>
        <dbReference type="Proteomes" id="UP000034681"/>
    </source>
</evidence>
<evidence type="ECO:0000256" key="6">
    <source>
        <dbReference type="PROSITE-ProRule" id="PRU01016"/>
    </source>
</evidence>
<name>A0A0M2PZ23_PROHO</name>
<evidence type="ECO:0000256" key="1">
    <source>
        <dbReference type="ARBA" id="ARBA00011975"/>
    </source>
</evidence>
<dbReference type="InterPro" id="IPR050750">
    <property type="entry name" value="C5-MTase"/>
</dbReference>
<accession>A0A0M2PZ23</accession>
<dbReference type="PANTHER" id="PTHR46098">
    <property type="entry name" value="TRNA (CYTOSINE(38)-C(5))-METHYLTRANSFERASE"/>
    <property type="match status" value="1"/>
</dbReference>
<evidence type="ECO:0000256" key="4">
    <source>
        <dbReference type="ARBA" id="ARBA00022691"/>
    </source>
</evidence>
<sequence>MKVASFFAGIGGFDLGFERAGMEVVFQCEIDDFCHEILKRHWPKVPLHADITTLRATAIPPAKLWCAGWPCQDLSAANTEREGLQGKRSGLFYTFMELAGEVQPEWLVMENVPGLLSAEQGIALEAAIDALEKVGYLGGWLSCNAAHTGLPHHRDRVFLIASFKSPRAYRIFADGSQLSGDSPSRKQSWSQARPRFREITLGDNPLVVQRRGGFGYTMARSICPTLRAQTGGHQGGHSDRPILCGEKLDVDRVGKADGVSPRLDGRRGRLIGNAVVPGIAEWIGRKILEIESSGGVLEH</sequence>
<dbReference type="AlphaFoldDB" id="A0A0M2PZ23"/>
<dbReference type="GO" id="GO:0003886">
    <property type="term" value="F:DNA (cytosine-5-)-methyltransferase activity"/>
    <property type="evidence" value="ECO:0007669"/>
    <property type="project" value="UniProtKB-EC"/>
</dbReference>
<dbReference type="SUPFAM" id="SSF53335">
    <property type="entry name" value="S-adenosyl-L-methionine-dependent methyltransferases"/>
    <property type="match status" value="1"/>
</dbReference>
<evidence type="ECO:0000256" key="3">
    <source>
        <dbReference type="ARBA" id="ARBA00022679"/>
    </source>
</evidence>
<keyword evidence="4 6" id="KW-0949">S-adenosyl-L-methionine</keyword>
<keyword evidence="9" id="KW-1185">Reference proteome</keyword>
<proteinExistence type="inferred from homology"/>
<dbReference type="Pfam" id="PF00145">
    <property type="entry name" value="DNA_methylase"/>
    <property type="match status" value="1"/>
</dbReference>
<reference evidence="8" key="1">
    <citation type="submission" date="2012-04" db="EMBL/GenBank/DDBJ databases">
        <authorList>
            <person name="Borisov I.G."/>
            <person name="Ivanikova N.V."/>
            <person name="Pinevich A.V."/>
        </authorList>
    </citation>
    <scope>NUCLEOTIDE SEQUENCE</scope>
    <source>
        <strain evidence="8">CALU 1027</strain>
    </source>
</reference>